<dbReference type="GO" id="GO:0061630">
    <property type="term" value="F:ubiquitin protein ligase activity"/>
    <property type="evidence" value="ECO:0007669"/>
    <property type="project" value="UniProtKB-EC"/>
</dbReference>
<reference evidence="6" key="1">
    <citation type="submission" date="2023-05" db="EMBL/GenBank/DDBJ databases">
        <title>Genome and transcriptome analyses reveal genes involved in the formation of fine ridges on petal epidermal cells in Hibiscus trionum.</title>
        <authorList>
            <person name="Koshimizu S."/>
            <person name="Masuda S."/>
            <person name="Ishii T."/>
            <person name="Shirasu K."/>
            <person name="Hoshino A."/>
            <person name="Arita M."/>
        </authorList>
    </citation>
    <scope>NUCLEOTIDE SEQUENCE</scope>
    <source>
        <strain evidence="6">Hamamatsu line</strain>
    </source>
</reference>
<dbReference type="PANTHER" id="PTHR45647">
    <property type="entry name" value="OS02G0152300 PROTEIN"/>
    <property type="match status" value="1"/>
</dbReference>
<feature type="domain" description="UspA" evidence="5">
    <location>
        <begin position="23"/>
        <end position="159"/>
    </location>
</feature>
<dbReference type="InterPro" id="IPR006016">
    <property type="entry name" value="UspA"/>
</dbReference>
<proteinExistence type="predicted"/>
<dbReference type="InterPro" id="IPR051348">
    <property type="entry name" value="U-box_ubiquitin_ligases"/>
</dbReference>
<protein>
    <recommendedName>
        <fullName evidence="2">RING-type E3 ubiquitin transferase</fullName>
        <ecNumber evidence="2">2.3.2.27</ecNumber>
    </recommendedName>
</protein>
<accession>A0A9W7M166</accession>
<dbReference type="OrthoDB" id="786795at2759"/>
<evidence type="ECO:0000256" key="3">
    <source>
        <dbReference type="ARBA" id="ARBA00022786"/>
    </source>
</evidence>
<feature type="compositionally biased region" description="Polar residues" evidence="4">
    <location>
        <begin position="189"/>
        <end position="200"/>
    </location>
</feature>
<evidence type="ECO:0000256" key="4">
    <source>
        <dbReference type="SAM" id="MobiDB-lite"/>
    </source>
</evidence>
<name>A0A9W7M166_HIBTR</name>
<evidence type="ECO:0000259" key="5">
    <source>
        <dbReference type="Pfam" id="PF00582"/>
    </source>
</evidence>
<sequence>MRTQEDNNYRERRESKNTNAGFVAVAVDKDKNSQHALKWATDHLLQKGQTIILIHVKAKPYNSTLPRLNQFVESNGGLPFVCKDPDLKTREVFLPFRCFCTRKDIQCKDVVLEETDVAKALIEYVTRAAIEVLVIGASTRSSSLKYKAPDITGTISKNAPDFCSVYVTSKNKISSMRSASRPPPPISPLRNQLLNQSNIKPTPPPAAEKLRPEPPRKSTDSMDCIRQLAYFVGLFLILQKNKEFKKFKKQECEDYELLGEKFNTATATEKLQQLSTEDPLSPDEERRLEEEFLSGSIHVELEGNSSKDPSSKKGKKHKLDSIFRKRRSNKMNKMELFLDKWASTLSAKEEAAKAKAERYKLSISDLYSIRICVELLEKMECVSSRSYNKAIEKFTSTEWRQIFVEMSDARRKDWVDSLD</sequence>
<dbReference type="Proteomes" id="UP001165190">
    <property type="component" value="Unassembled WGS sequence"/>
</dbReference>
<dbReference type="EMBL" id="BSYR01000019">
    <property type="protein sequence ID" value="GMI83853.1"/>
    <property type="molecule type" value="Genomic_DNA"/>
</dbReference>
<dbReference type="SUPFAM" id="SSF52402">
    <property type="entry name" value="Adenine nucleotide alpha hydrolases-like"/>
    <property type="match status" value="1"/>
</dbReference>
<dbReference type="AlphaFoldDB" id="A0A9W7M166"/>
<feature type="region of interest" description="Disordered" evidence="4">
    <location>
        <begin position="174"/>
        <end position="219"/>
    </location>
</feature>
<gene>
    <name evidence="6" type="ORF">HRI_002054600</name>
</gene>
<dbReference type="PANTHER" id="PTHR45647:SF132">
    <property type="entry name" value="KINASE WITH ADENINE NUCLEOTIDE ALPHA HYDROLASES-LIKE DOMAIN-CONTAINING PROTEIN"/>
    <property type="match status" value="1"/>
</dbReference>
<dbReference type="EC" id="2.3.2.27" evidence="2"/>
<keyword evidence="3" id="KW-0833">Ubl conjugation pathway</keyword>
<comment type="catalytic activity">
    <reaction evidence="1">
        <text>S-ubiquitinyl-[E2 ubiquitin-conjugating enzyme]-L-cysteine + [acceptor protein]-L-lysine = [E2 ubiquitin-conjugating enzyme]-L-cysteine + N(6)-ubiquitinyl-[acceptor protein]-L-lysine.</text>
        <dbReference type="EC" id="2.3.2.27"/>
    </reaction>
</comment>
<dbReference type="InterPro" id="IPR014729">
    <property type="entry name" value="Rossmann-like_a/b/a_fold"/>
</dbReference>
<keyword evidence="7" id="KW-1185">Reference proteome</keyword>
<comment type="caution">
    <text evidence="6">The sequence shown here is derived from an EMBL/GenBank/DDBJ whole genome shotgun (WGS) entry which is preliminary data.</text>
</comment>
<dbReference type="CDD" id="cd01989">
    <property type="entry name" value="USP_STK_Ubox_N"/>
    <property type="match status" value="1"/>
</dbReference>
<evidence type="ECO:0000313" key="7">
    <source>
        <dbReference type="Proteomes" id="UP001165190"/>
    </source>
</evidence>
<feature type="compositionally biased region" description="Basic and acidic residues" evidence="4">
    <location>
        <begin position="208"/>
        <end position="219"/>
    </location>
</feature>
<evidence type="ECO:0000256" key="2">
    <source>
        <dbReference type="ARBA" id="ARBA00012483"/>
    </source>
</evidence>
<evidence type="ECO:0000256" key="1">
    <source>
        <dbReference type="ARBA" id="ARBA00000900"/>
    </source>
</evidence>
<dbReference type="Pfam" id="PF00582">
    <property type="entry name" value="Usp"/>
    <property type="match status" value="1"/>
</dbReference>
<organism evidence="6 7">
    <name type="scientific">Hibiscus trionum</name>
    <name type="common">Flower of an hour</name>
    <dbReference type="NCBI Taxonomy" id="183268"/>
    <lineage>
        <taxon>Eukaryota</taxon>
        <taxon>Viridiplantae</taxon>
        <taxon>Streptophyta</taxon>
        <taxon>Embryophyta</taxon>
        <taxon>Tracheophyta</taxon>
        <taxon>Spermatophyta</taxon>
        <taxon>Magnoliopsida</taxon>
        <taxon>eudicotyledons</taxon>
        <taxon>Gunneridae</taxon>
        <taxon>Pentapetalae</taxon>
        <taxon>rosids</taxon>
        <taxon>malvids</taxon>
        <taxon>Malvales</taxon>
        <taxon>Malvaceae</taxon>
        <taxon>Malvoideae</taxon>
        <taxon>Hibiscus</taxon>
    </lineage>
</organism>
<dbReference type="Gene3D" id="3.40.50.620">
    <property type="entry name" value="HUPs"/>
    <property type="match status" value="1"/>
</dbReference>
<evidence type="ECO:0000313" key="6">
    <source>
        <dbReference type="EMBL" id="GMI83853.1"/>
    </source>
</evidence>